<dbReference type="AlphaFoldDB" id="A0A0J0XHQ5"/>
<feature type="transmembrane region" description="Helical" evidence="2">
    <location>
        <begin position="197"/>
        <end position="220"/>
    </location>
</feature>
<sequence length="601" mass="65193">MTPGLSRTQFTAMWCSPINARATRAWAYWILMVTATAAAFVNVAFLPLYGTDQGPDGIGSRIGREWFSVPWMLSIPSPHPIPLFLLGPPFAPTLRLDLTSTRRASLPASAGQTRPMRGPIIAQLPWNLVIIGYTIAFLVVRGKWAHGRTFTSLGADYLILSALSAYGLGTNIAKSALSHYEFFSKPLEGDTVTRLAWNMGAASFVLNWAAAVILIFTLAFEFLWTTRARRVGFAAPLRRPFAYEPPVRAQNFTVDEHEEKVEEVALVTPLDKAEGSTSRLQSRNSPTSPSTAPTHSQLEPDPSSSTRASATAQPEEHHEDLPGYFEGNSTAAAYYAAAAAYIAAAEMAASGRTNTFTASASDITGQHSEQSLAVTERDRDAPIDVSSIGHSHKRPSTASGYPPADPPSPTRLERDPARAVRRLSSPLETLKRDTLALLRSQSTETRPLPTPPKAPPSNTPSATSHPDQPLPPPTLSTLSTTLSTFPSLPTTPRTSLFNPPHPLPPLPPAAAQAAAAARARAEPSNSDELRAWKQAVLDALEREGSDVPQWKRDMLDALERDPPRPEVPHVTQVERRPEARGPLTDERDTVEMGNVRENSTA</sequence>
<feature type="compositionally biased region" description="Pro residues" evidence="1">
    <location>
        <begin position="448"/>
        <end position="458"/>
    </location>
</feature>
<proteinExistence type="predicted"/>
<keyword evidence="2" id="KW-0812">Transmembrane</keyword>
<feature type="region of interest" description="Disordered" evidence="1">
    <location>
        <begin position="360"/>
        <end position="505"/>
    </location>
</feature>
<feature type="compositionally biased region" description="Polar residues" evidence="1">
    <location>
        <begin position="275"/>
        <end position="284"/>
    </location>
</feature>
<feature type="compositionally biased region" description="Polar residues" evidence="1">
    <location>
        <begin position="302"/>
        <end position="312"/>
    </location>
</feature>
<accession>A0A0J0XHQ5</accession>
<dbReference type="Proteomes" id="UP000053611">
    <property type="component" value="Unassembled WGS sequence"/>
</dbReference>
<feature type="transmembrane region" description="Helical" evidence="2">
    <location>
        <begin position="124"/>
        <end position="145"/>
    </location>
</feature>
<evidence type="ECO:0000256" key="2">
    <source>
        <dbReference type="SAM" id="Phobius"/>
    </source>
</evidence>
<keyword evidence="4" id="KW-1185">Reference proteome</keyword>
<feature type="compositionally biased region" description="Basic and acidic residues" evidence="1">
    <location>
        <begin position="542"/>
        <end position="590"/>
    </location>
</feature>
<protein>
    <submittedName>
        <fullName evidence="3">Uncharacterized protein</fullName>
    </submittedName>
</protein>
<organism evidence="3 4">
    <name type="scientific">Cutaneotrichosporon oleaginosum</name>
    <dbReference type="NCBI Taxonomy" id="879819"/>
    <lineage>
        <taxon>Eukaryota</taxon>
        <taxon>Fungi</taxon>
        <taxon>Dikarya</taxon>
        <taxon>Basidiomycota</taxon>
        <taxon>Agaricomycotina</taxon>
        <taxon>Tremellomycetes</taxon>
        <taxon>Trichosporonales</taxon>
        <taxon>Trichosporonaceae</taxon>
        <taxon>Cutaneotrichosporon</taxon>
    </lineage>
</organism>
<evidence type="ECO:0000313" key="3">
    <source>
        <dbReference type="EMBL" id="KLT40542.1"/>
    </source>
</evidence>
<keyword evidence="2" id="KW-0472">Membrane</keyword>
<dbReference type="EMBL" id="KQ087233">
    <property type="protein sequence ID" value="KLT40542.1"/>
    <property type="molecule type" value="Genomic_DNA"/>
</dbReference>
<dbReference type="RefSeq" id="XP_018277033.1">
    <property type="nucleotide sequence ID" value="XM_018426865.1"/>
</dbReference>
<evidence type="ECO:0000313" key="4">
    <source>
        <dbReference type="Proteomes" id="UP000053611"/>
    </source>
</evidence>
<evidence type="ECO:0000256" key="1">
    <source>
        <dbReference type="SAM" id="MobiDB-lite"/>
    </source>
</evidence>
<name>A0A0J0XHQ5_9TREE</name>
<feature type="region of interest" description="Disordered" evidence="1">
    <location>
        <begin position="542"/>
        <end position="601"/>
    </location>
</feature>
<feature type="region of interest" description="Disordered" evidence="1">
    <location>
        <begin position="267"/>
        <end position="324"/>
    </location>
</feature>
<feature type="compositionally biased region" description="Low complexity" evidence="1">
    <location>
        <begin position="285"/>
        <end position="294"/>
    </location>
</feature>
<reference evidence="3 4" key="1">
    <citation type="submission" date="2015-03" db="EMBL/GenBank/DDBJ databases">
        <title>Genomics and transcriptomics of the oil-accumulating basidiomycete yeast T. oleaginosus allow insights into substrate utilization and the diverse evolutionary trajectories of mating systems in fungi.</title>
        <authorList>
            <consortium name="DOE Joint Genome Institute"/>
            <person name="Kourist R."/>
            <person name="Kracht O."/>
            <person name="Bracharz F."/>
            <person name="Lipzen A."/>
            <person name="Nolan M."/>
            <person name="Ohm R."/>
            <person name="Grigoriev I."/>
            <person name="Sun S."/>
            <person name="Heitman J."/>
            <person name="Bruck T."/>
            <person name="Nowrousian M."/>
        </authorList>
    </citation>
    <scope>NUCLEOTIDE SEQUENCE [LARGE SCALE GENOMIC DNA]</scope>
    <source>
        <strain evidence="3 4">IBC0246</strain>
    </source>
</reference>
<feature type="transmembrane region" description="Helical" evidence="2">
    <location>
        <begin position="26"/>
        <end position="49"/>
    </location>
</feature>
<keyword evidence="2" id="KW-1133">Transmembrane helix</keyword>
<dbReference type="GeneID" id="28987468"/>
<feature type="compositionally biased region" description="Low complexity" evidence="1">
    <location>
        <begin position="475"/>
        <end position="496"/>
    </location>
</feature>
<gene>
    <name evidence="3" type="ORF">CC85DRAFT_329824</name>
</gene>
<feature type="compositionally biased region" description="Polar residues" evidence="1">
    <location>
        <begin position="360"/>
        <end position="373"/>
    </location>
</feature>